<dbReference type="STRING" id="419481.SAMN05216233_110167"/>
<dbReference type="GO" id="GO:0016853">
    <property type="term" value="F:isomerase activity"/>
    <property type="evidence" value="ECO:0007669"/>
    <property type="project" value="UniProtKB-KW"/>
</dbReference>
<accession>A0A1G5GH34</accession>
<sequence length="807" mass="92471">MGKQWMVLLLCFGLFLIGCGVQQARVFNDKYGPEQVVSRVDGMPEEGVTYYEDIQPILEKRCSACHSCYDAPCQLKLTSFEGLDRGATSLMVYNASRITADEPTRLFVDADTTVGWREKGFHPVLNECTQEPAVNRENSVLARMLALKKKNPQPEEELLPQSFDLSLAKANNCEPSESFDSFEKRYPLWGMPYALPGLTKEEHDAVLKWITDGGLSKGHKKTSPEATEIVRRWELFFNGTSPREQLVSRYIYEHLFIAHLHFEGLPHREFYRLVRSVTPPGEPVEEIPSVRPYDDPGISPFYYRLKQTPAVVVKDHTVYHLSDAKMARYNDLFFKPAYTVPSLPSYAPDTAANPLKAFARIPARSRYRFLLDDAHFFVNGFIKGPVCRGQVALNVINDHFFVAFFDPDRDMISNDSDFLAEMSPLLALPGERENTLNIPSIWFTYSRNQKKYLKAKDDYIDRLHPDHIGNDITHIWDGDGGINDNALLTVFRHFDSATVLKGLVGQVPKTAWVVDFPLLERIHYLLVAGFDVYGNVGHQAVTRLYMDFLRMEGENNFLSFMPSDLRKEMRDGWYQGTSAEFKNHVENPLLGLSRETGITYRTLTPKNEFFEQVLARVGPVTPQHDPINRCLTKTCSSDGDTPERQAVEKALRRITGIQGKKTEVFPDVSFLRVVTPPDHDDLAYTIIKNKALSNNSFMFGEERRRRPEDDTLSIVRGHVGSYPNAFVRIGVDEVDTLADRYLKVKDEVTYYLMARRHVVRRTSPDFWDEYDWHCQTFLNAHPVEGGTFDLYRYIRIAEKEDGTLVEW</sequence>
<dbReference type="PROSITE" id="PS51257">
    <property type="entry name" value="PROKAR_LIPOPROTEIN"/>
    <property type="match status" value="1"/>
</dbReference>
<dbReference type="Pfam" id="PF06934">
    <property type="entry name" value="CTI"/>
    <property type="match status" value="1"/>
</dbReference>
<evidence type="ECO:0000313" key="1">
    <source>
        <dbReference type="EMBL" id="SCY50892.1"/>
    </source>
</evidence>
<protein>
    <submittedName>
        <fullName evidence="1">Fatty acid cis/trans isomerase (CTI)</fullName>
    </submittedName>
</protein>
<evidence type="ECO:0000313" key="2">
    <source>
        <dbReference type="Proteomes" id="UP000198870"/>
    </source>
</evidence>
<reference evidence="1 2" key="1">
    <citation type="submission" date="2016-10" db="EMBL/GenBank/DDBJ databases">
        <authorList>
            <person name="de Groot N.N."/>
        </authorList>
    </citation>
    <scope>NUCLEOTIDE SEQUENCE [LARGE SCALE GENOMIC DNA]</scope>
    <source>
        <strain evidence="1 2">AA1</strain>
    </source>
</reference>
<organism evidence="1 2">
    <name type="scientific">Desulfoluna spongiiphila</name>
    <dbReference type="NCBI Taxonomy" id="419481"/>
    <lineage>
        <taxon>Bacteria</taxon>
        <taxon>Pseudomonadati</taxon>
        <taxon>Thermodesulfobacteriota</taxon>
        <taxon>Desulfobacteria</taxon>
        <taxon>Desulfobacterales</taxon>
        <taxon>Desulfolunaceae</taxon>
        <taxon>Desulfoluna</taxon>
    </lineage>
</organism>
<dbReference type="RefSeq" id="WP_217640322.1">
    <property type="nucleotide sequence ID" value="NZ_FMUX01000010.1"/>
</dbReference>
<keyword evidence="1" id="KW-0413">Isomerase</keyword>
<dbReference type="Proteomes" id="UP000198870">
    <property type="component" value="Unassembled WGS sequence"/>
</dbReference>
<dbReference type="InterPro" id="IPR010706">
    <property type="entry name" value="Fatty_acid_cis-trans_isomerase"/>
</dbReference>
<proteinExistence type="predicted"/>
<dbReference type="AlphaFoldDB" id="A0A1G5GH34"/>
<keyword evidence="2" id="KW-1185">Reference proteome</keyword>
<name>A0A1G5GH34_9BACT</name>
<gene>
    <name evidence="1" type="ORF">SAMN05216233_110167</name>
</gene>
<dbReference type="EMBL" id="FMUX01000010">
    <property type="protein sequence ID" value="SCY50892.1"/>
    <property type="molecule type" value="Genomic_DNA"/>
</dbReference>